<dbReference type="InterPro" id="IPR036388">
    <property type="entry name" value="WH-like_DNA-bd_sf"/>
</dbReference>
<evidence type="ECO:0000256" key="2">
    <source>
        <dbReference type="ARBA" id="ARBA00023015"/>
    </source>
</evidence>
<feature type="domain" description="HTH lysR-type" evidence="5">
    <location>
        <begin position="18"/>
        <end position="70"/>
    </location>
</feature>
<keyword evidence="3" id="KW-0238">DNA-binding</keyword>
<comment type="similarity">
    <text evidence="1">Belongs to the LysR transcriptional regulatory family.</text>
</comment>
<dbReference type="InterPro" id="IPR000847">
    <property type="entry name" value="LysR_HTH_N"/>
</dbReference>
<evidence type="ECO:0000256" key="1">
    <source>
        <dbReference type="ARBA" id="ARBA00009437"/>
    </source>
</evidence>
<accession>A0ABP8S2U5</accession>
<sequence length="308" mass="32855">MDVEMDEDTVLAALAPRLRWFVAVGRAEHVTHAADDLGVPQSTLSRGIARLEAEIGTPLFARSGRSVRLTREGRALLRHAERALAELATGAHELAGDVDGVRGRVTLAFLPTLGTEVVPRLVREFRAVRPGIRFDLLQAPHHTLLQWVREGDADLALTSPLPDEAAFAADPLGEEELRLAVPADHPLAAAPAVALGDAAGERFVGYLPGNGLRASIDRWCREAGFTPRLAFESADSATVRGFVGAGLGVALVPVSHHGPPPGVVELPVTSPRTVRVIGLVRSRERRTGAPARALREFVLGRSAPLFAT</sequence>
<keyword evidence="2" id="KW-0805">Transcription regulation</keyword>
<dbReference type="Gene3D" id="3.40.190.10">
    <property type="entry name" value="Periplasmic binding protein-like II"/>
    <property type="match status" value="2"/>
</dbReference>
<comment type="caution">
    <text evidence="6">The sequence shown here is derived from an EMBL/GenBank/DDBJ whole genome shotgun (WGS) entry which is preliminary data.</text>
</comment>
<protein>
    <submittedName>
        <fullName evidence="6">LysR family transcriptional regulator</fullName>
    </submittedName>
</protein>
<dbReference type="InterPro" id="IPR036390">
    <property type="entry name" value="WH_DNA-bd_sf"/>
</dbReference>
<dbReference type="EMBL" id="BAABGT010000102">
    <property type="protein sequence ID" value="GAA4557638.1"/>
    <property type="molecule type" value="Genomic_DNA"/>
</dbReference>
<reference evidence="7" key="1">
    <citation type="journal article" date="2019" name="Int. J. Syst. Evol. Microbiol.">
        <title>The Global Catalogue of Microorganisms (GCM) 10K type strain sequencing project: providing services to taxonomists for standard genome sequencing and annotation.</title>
        <authorList>
            <consortium name="The Broad Institute Genomics Platform"/>
            <consortium name="The Broad Institute Genome Sequencing Center for Infectious Disease"/>
            <person name="Wu L."/>
            <person name="Ma J."/>
        </authorList>
    </citation>
    <scope>NUCLEOTIDE SEQUENCE [LARGE SCALE GENOMIC DNA]</scope>
    <source>
        <strain evidence="7">JCM 17906</strain>
    </source>
</reference>
<name>A0ABP8S2U5_9PSEU</name>
<dbReference type="PANTHER" id="PTHR30346:SF28">
    <property type="entry name" value="HTH-TYPE TRANSCRIPTIONAL REGULATOR CYNR"/>
    <property type="match status" value="1"/>
</dbReference>
<evidence type="ECO:0000256" key="4">
    <source>
        <dbReference type="ARBA" id="ARBA00023163"/>
    </source>
</evidence>
<dbReference type="PRINTS" id="PR00039">
    <property type="entry name" value="HTHLYSR"/>
</dbReference>
<dbReference type="Proteomes" id="UP001501598">
    <property type="component" value="Unassembled WGS sequence"/>
</dbReference>
<evidence type="ECO:0000313" key="7">
    <source>
        <dbReference type="Proteomes" id="UP001501598"/>
    </source>
</evidence>
<dbReference type="SUPFAM" id="SSF53850">
    <property type="entry name" value="Periplasmic binding protein-like II"/>
    <property type="match status" value="1"/>
</dbReference>
<dbReference type="Pfam" id="PF00126">
    <property type="entry name" value="HTH_1"/>
    <property type="match status" value="1"/>
</dbReference>
<dbReference type="PROSITE" id="PS50931">
    <property type="entry name" value="HTH_LYSR"/>
    <property type="match status" value="1"/>
</dbReference>
<dbReference type="Gene3D" id="1.10.10.10">
    <property type="entry name" value="Winged helix-like DNA-binding domain superfamily/Winged helix DNA-binding domain"/>
    <property type="match status" value="1"/>
</dbReference>
<evidence type="ECO:0000259" key="5">
    <source>
        <dbReference type="PROSITE" id="PS50931"/>
    </source>
</evidence>
<evidence type="ECO:0000256" key="3">
    <source>
        <dbReference type="ARBA" id="ARBA00023125"/>
    </source>
</evidence>
<gene>
    <name evidence="6" type="ORF">GCM10023175_62390</name>
</gene>
<dbReference type="InterPro" id="IPR005119">
    <property type="entry name" value="LysR_subst-bd"/>
</dbReference>
<keyword evidence="4" id="KW-0804">Transcription</keyword>
<dbReference type="PANTHER" id="PTHR30346">
    <property type="entry name" value="TRANSCRIPTIONAL DUAL REGULATOR HCAR-RELATED"/>
    <property type="match status" value="1"/>
</dbReference>
<dbReference type="Pfam" id="PF03466">
    <property type="entry name" value="LysR_substrate"/>
    <property type="match status" value="1"/>
</dbReference>
<proteinExistence type="inferred from homology"/>
<organism evidence="6 7">
    <name type="scientific">Pseudonocardia xishanensis</name>
    <dbReference type="NCBI Taxonomy" id="630995"/>
    <lineage>
        <taxon>Bacteria</taxon>
        <taxon>Bacillati</taxon>
        <taxon>Actinomycetota</taxon>
        <taxon>Actinomycetes</taxon>
        <taxon>Pseudonocardiales</taxon>
        <taxon>Pseudonocardiaceae</taxon>
        <taxon>Pseudonocardia</taxon>
    </lineage>
</organism>
<evidence type="ECO:0000313" key="6">
    <source>
        <dbReference type="EMBL" id="GAA4557638.1"/>
    </source>
</evidence>
<dbReference type="SUPFAM" id="SSF46785">
    <property type="entry name" value="Winged helix' DNA-binding domain"/>
    <property type="match status" value="1"/>
</dbReference>
<keyword evidence="7" id="KW-1185">Reference proteome</keyword>